<accession>A0A8H6TKL0</accession>
<organism evidence="3 4">
    <name type="scientific">Mycena chlorophos</name>
    <name type="common">Agaric fungus</name>
    <name type="synonym">Agaricus chlorophos</name>
    <dbReference type="NCBI Taxonomy" id="658473"/>
    <lineage>
        <taxon>Eukaryota</taxon>
        <taxon>Fungi</taxon>
        <taxon>Dikarya</taxon>
        <taxon>Basidiomycota</taxon>
        <taxon>Agaricomycotina</taxon>
        <taxon>Agaricomycetes</taxon>
        <taxon>Agaricomycetidae</taxon>
        <taxon>Agaricales</taxon>
        <taxon>Marasmiineae</taxon>
        <taxon>Mycenaceae</taxon>
        <taxon>Mycena</taxon>
    </lineage>
</organism>
<dbReference type="EMBL" id="JACAZE010000003">
    <property type="protein sequence ID" value="KAF7319478.1"/>
    <property type="molecule type" value="Genomic_DNA"/>
</dbReference>
<comment type="caution">
    <text evidence="3">The sequence shown here is derived from an EMBL/GenBank/DDBJ whole genome shotgun (WGS) entry which is preliminary data.</text>
</comment>
<dbReference type="OrthoDB" id="448455at2759"/>
<reference evidence="3" key="1">
    <citation type="submission" date="2020-05" db="EMBL/GenBank/DDBJ databases">
        <title>Mycena genomes resolve the evolution of fungal bioluminescence.</title>
        <authorList>
            <person name="Tsai I.J."/>
        </authorList>
    </citation>
    <scope>NUCLEOTIDE SEQUENCE</scope>
    <source>
        <strain evidence="3">110903Hualien_Pintung</strain>
    </source>
</reference>
<evidence type="ECO:0000256" key="1">
    <source>
        <dbReference type="ARBA" id="ARBA00022737"/>
    </source>
</evidence>
<dbReference type="InterPro" id="IPR027417">
    <property type="entry name" value="P-loop_NTPase"/>
</dbReference>
<sequence>MDNNQISSLHIGLEGLDEETRKILKWLSPLNFFPMHYEIASARQEETGEWFLQHQQFKNWVTYPKQMLLVGHGLPGTGKTVLSSKVVDYFLQLQTRNHAIGLAFLYLSYKDQSAQDLHNLLAALWMQLLLNRNIHHARIVYNSHKQKETIPSLKEI</sequence>
<dbReference type="InterPro" id="IPR056884">
    <property type="entry name" value="NPHP3-like_N"/>
</dbReference>
<proteinExistence type="predicted"/>
<dbReference type="Gene3D" id="3.40.50.300">
    <property type="entry name" value="P-loop containing nucleotide triphosphate hydrolases"/>
    <property type="match status" value="1"/>
</dbReference>
<protein>
    <recommendedName>
        <fullName evidence="2">Nephrocystin 3-like N-terminal domain-containing protein</fullName>
    </recommendedName>
</protein>
<gene>
    <name evidence="3" type="ORF">HMN09_00286600</name>
</gene>
<name>A0A8H6TKL0_MYCCL</name>
<evidence type="ECO:0000259" key="2">
    <source>
        <dbReference type="Pfam" id="PF24883"/>
    </source>
</evidence>
<keyword evidence="4" id="KW-1185">Reference proteome</keyword>
<feature type="domain" description="Nephrocystin 3-like N-terminal" evidence="2">
    <location>
        <begin position="46"/>
        <end position="146"/>
    </location>
</feature>
<dbReference type="PANTHER" id="PTHR10039:SF15">
    <property type="entry name" value="NACHT DOMAIN-CONTAINING PROTEIN"/>
    <property type="match status" value="1"/>
</dbReference>
<keyword evidence="1" id="KW-0677">Repeat</keyword>
<dbReference type="Proteomes" id="UP000613580">
    <property type="component" value="Unassembled WGS sequence"/>
</dbReference>
<evidence type="ECO:0000313" key="3">
    <source>
        <dbReference type="EMBL" id="KAF7319478.1"/>
    </source>
</evidence>
<dbReference type="PANTHER" id="PTHR10039">
    <property type="entry name" value="AMELOGENIN"/>
    <property type="match status" value="1"/>
</dbReference>
<dbReference type="AlphaFoldDB" id="A0A8H6TKL0"/>
<dbReference type="Pfam" id="PF24883">
    <property type="entry name" value="NPHP3_N"/>
    <property type="match status" value="1"/>
</dbReference>
<evidence type="ECO:0000313" key="4">
    <source>
        <dbReference type="Proteomes" id="UP000613580"/>
    </source>
</evidence>